<organism evidence="2 3">
    <name type="scientific">Marchantia polymorpha</name>
    <name type="common">Common liverwort</name>
    <name type="synonym">Marchantia aquatica</name>
    <dbReference type="NCBI Taxonomy" id="3197"/>
    <lineage>
        <taxon>Eukaryota</taxon>
        <taxon>Viridiplantae</taxon>
        <taxon>Streptophyta</taxon>
        <taxon>Embryophyta</taxon>
        <taxon>Marchantiophyta</taxon>
        <taxon>Marchantiopsida</taxon>
        <taxon>Marchantiidae</taxon>
        <taxon>Marchantiales</taxon>
        <taxon>Marchantiaceae</taxon>
        <taxon>Marchantia</taxon>
    </lineage>
</organism>
<protein>
    <submittedName>
        <fullName evidence="2">Uncharacterized protein</fullName>
    </submittedName>
</protein>
<proteinExistence type="predicted"/>
<evidence type="ECO:0000313" key="2">
    <source>
        <dbReference type="EMBL" id="PTQ44123.1"/>
    </source>
</evidence>
<reference evidence="3" key="1">
    <citation type="journal article" date="2017" name="Cell">
        <title>Insights into land plant evolution garnered from the Marchantia polymorpha genome.</title>
        <authorList>
            <person name="Bowman J.L."/>
            <person name="Kohchi T."/>
            <person name="Yamato K.T."/>
            <person name="Jenkins J."/>
            <person name="Shu S."/>
            <person name="Ishizaki K."/>
            <person name="Yamaoka S."/>
            <person name="Nishihama R."/>
            <person name="Nakamura Y."/>
            <person name="Berger F."/>
            <person name="Adam C."/>
            <person name="Aki S.S."/>
            <person name="Althoff F."/>
            <person name="Araki T."/>
            <person name="Arteaga-Vazquez M.A."/>
            <person name="Balasubrmanian S."/>
            <person name="Barry K."/>
            <person name="Bauer D."/>
            <person name="Boehm C.R."/>
            <person name="Briginshaw L."/>
            <person name="Caballero-Perez J."/>
            <person name="Catarino B."/>
            <person name="Chen F."/>
            <person name="Chiyoda S."/>
            <person name="Chovatia M."/>
            <person name="Davies K.M."/>
            <person name="Delmans M."/>
            <person name="Demura T."/>
            <person name="Dierschke T."/>
            <person name="Dolan L."/>
            <person name="Dorantes-Acosta A.E."/>
            <person name="Eklund D.M."/>
            <person name="Florent S.N."/>
            <person name="Flores-Sandoval E."/>
            <person name="Fujiyama A."/>
            <person name="Fukuzawa H."/>
            <person name="Galik B."/>
            <person name="Grimanelli D."/>
            <person name="Grimwood J."/>
            <person name="Grossniklaus U."/>
            <person name="Hamada T."/>
            <person name="Haseloff J."/>
            <person name="Hetherington A.J."/>
            <person name="Higo A."/>
            <person name="Hirakawa Y."/>
            <person name="Hundley H.N."/>
            <person name="Ikeda Y."/>
            <person name="Inoue K."/>
            <person name="Inoue S.I."/>
            <person name="Ishida S."/>
            <person name="Jia Q."/>
            <person name="Kakita M."/>
            <person name="Kanazawa T."/>
            <person name="Kawai Y."/>
            <person name="Kawashima T."/>
            <person name="Kennedy M."/>
            <person name="Kinose K."/>
            <person name="Kinoshita T."/>
            <person name="Kohara Y."/>
            <person name="Koide E."/>
            <person name="Komatsu K."/>
            <person name="Kopischke S."/>
            <person name="Kubo M."/>
            <person name="Kyozuka J."/>
            <person name="Lagercrantz U."/>
            <person name="Lin S.S."/>
            <person name="Lindquist E."/>
            <person name="Lipzen A.M."/>
            <person name="Lu C.W."/>
            <person name="De Luna E."/>
            <person name="Martienssen R.A."/>
            <person name="Minamino N."/>
            <person name="Mizutani M."/>
            <person name="Mizutani M."/>
            <person name="Mochizuki N."/>
            <person name="Monte I."/>
            <person name="Mosher R."/>
            <person name="Nagasaki H."/>
            <person name="Nakagami H."/>
            <person name="Naramoto S."/>
            <person name="Nishitani K."/>
            <person name="Ohtani M."/>
            <person name="Okamoto T."/>
            <person name="Okumura M."/>
            <person name="Phillips J."/>
            <person name="Pollak B."/>
            <person name="Reinders A."/>
            <person name="Rovekamp M."/>
            <person name="Sano R."/>
            <person name="Sawa S."/>
            <person name="Schmid M.W."/>
            <person name="Shirakawa M."/>
            <person name="Solano R."/>
            <person name="Spunde A."/>
            <person name="Suetsugu N."/>
            <person name="Sugano S."/>
            <person name="Sugiyama A."/>
            <person name="Sun R."/>
            <person name="Suzuki Y."/>
            <person name="Takenaka M."/>
            <person name="Takezawa D."/>
            <person name="Tomogane H."/>
            <person name="Tsuzuki M."/>
            <person name="Ueda T."/>
            <person name="Umeda M."/>
            <person name="Ward J.M."/>
            <person name="Watanabe Y."/>
            <person name="Yazaki K."/>
            <person name="Yokoyama R."/>
            <person name="Yoshitake Y."/>
            <person name="Yotsui I."/>
            <person name="Zachgo S."/>
            <person name="Schmutz J."/>
        </authorList>
    </citation>
    <scope>NUCLEOTIDE SEQUENCE [LARGE SCALE GENOMIC DNA]</scope>
    <source>
        <strain evidence="3">Tak-1</strain>
    </source>
</reference>
<sequence>MAEATGPFHQNTSSVARNPIELSMHLPRHAIGVGIGKVFSASEDADEAILVHSLLRRSVGQKESRGELRNRNRWRSSSSGPFGSSYRSQTPLRNRLSSSSLQSGEFRPPSKSKAVYTAASERGVVVVQSSGPSARFSR</sequence>
<dbReference type="AlphaFoldDB" id="A0A2R6XDE8"/>
<keyword evidence="3" id="KW-1185">Reference proteome</keyword>
<gene>
    <name evidence="2" type="ORF">MARPO_0021s0006</name>
</gene>
<dbReference type="EMBL" id="KZ772693">
    <property type="protein sequence ID" value="PTQ44123.1"/>
    <property type="molecule type" value="Genomic_DNA"/>
</dbReference>
<evidence type="ECO:0000313" key="3">
    <source>
        <dbReference type="Proteomes" id="UP000244005"/>
    </source>
</evidence>
<feature type="compositionally biased region" description="Low complexity" evidence="1">
    <location>
        <begin position="75"/>
        <end position="88"/>
    </location>
</feature>
<dbReference type="Proteomes" id="UP000244005">
    <property type="component" value="Unassembled WGS sequence"/>
</dbReference>
<evidence type="ECO:0000256" key="1">
    <source>
        <dbReference type="SAM" id="MobiDB-lite"/>
    </source>
</evidence>
<accession>A0A2R6XDE8</accession>
<dbReference type="Gramene" id="Mp2g05490.1">
    <property type="protein sequence ID" value="Mp2g05490.1.cds1"/>
    <property type="gene ID" value="Mp2g05490"/>
</dbReference>
<name>A0A2R6XDE8_MARPO</name>
<feature type="compositionally biased region" description="Basic and acidic residues" evidence="1">
    <location>
        <begin position="60"/>
        <end position="70"/>
    </location>
</feature>
<feature type="region of interest" description="Disordered" evidence="1">
    <location>
        <begin position="60"/>
        <end position="114"/>
    </location>
</feature>